<dbReference type="Proteomes" id="UP000005467">
    <property type="component" value="Unassembled WGS sequence"/>
</dbReference>
<keyword evidence="1" id="KW-0732">Signal</keyword>
<evidence type="ECO:0000259" key="2">
    <source>
        <dbReference type="Pfam" id="PF04261"/>
    </source>
</evidence>
<proteinExistence type="predicted"/>
<evidence type="ECO:0000256" key="1">
    <source>
        <dbReference type="ARBA" id="ARBA00022729"/>
    </source>
</evidence>
<evidence type="ECO:0000313" key="4">
    <source>
        <dbReference type="Proteomes" id="UP000005467"/>
    </source>
</evidence>
<dbReference type="Pfam" id="PF04261">
    <property type="entry name" value="Dyp_perox_N"/>
    <property type="match status" value="1"/>
</dbReference>
<dbReference type="HOGENOM" id="CLU_2379793_0_0_6"/>
<dbReference type="InterPro" id="IPR048327">
    <property type="entry name" value="Dyp_perox_N"/>
</dbReference>
<dbReference type="InterPro" id="IPR011008">
    <property type="entry name" value="Dimeric_a/b-barrel"/>
</dbReference>
<dbReference type="SUPFAM" id="SSF54909">
    <property type="entry name" value="Dimeric alpha+beta barrel"/>
    <property type="match status" value="1"/>
</dbReference>
<dbReference type="InterPro" id="IPR019546">
    <property type="entry name" value="TAT_signal_bac_arc"/>
</dbReference>
<keyword evidence="4" id="KW-1185">Reference proteome</keyword>
<gene>
    <name evidence="3" type="ORF">HMPREF0027_1097</name>
</gene>
<name>E8KGY0_9PAST</name>
<dbReference type="AlphaFoldDB" id="E8KGY0"/>
<dbReference type="InterPro" id="IPR006311">
    <property type="entry name" value="TAT_signal"/>
</dbReference>
<dbReference type="NCBIfam" id="TIGR01409">
    <property type="entry name" value="TAT_signal_seq"/>
    <property type="match status" value="1"/>
</dbReference>
<accession>E8KGY0</accession>
<feature type="domain" description="Dyp-type peroxidase N-terminal" evidence="2">
    <location>
        <begin position="49"/>
        <end position="93"/>
    </location>
</feature>
<dbReference type="EMBL" id="AEVG01000072">
    <property type="protein sequence ID" value="EFX91846.1"/>
    <property type="molecule type" value="Genomic_DNA"/>
</dbReference>
<organism evidence="3 4">
    <name type="scientific">Actinobacillus ureae ATCC 25976</name>
    <dbReference type="NCBI Taxonomy" id="887324"/>
    <lineage>
        <taxon>Bacteria</taxon>
        <taxon>Pseudomonadati</taxon>
        <taxon>Pseudomonadota</taxon>
        <taxon>Gammaproteobacteria</taxon>
        <taxon>Pasteurellales</taxon>
        <taxon>Pasteurellaceae</taxon>
        <taxon>Actinobacillus</taxon>
    </lineage>
</organism>
<protein>
    <submittedName>
        <fullName evidence="3">Tat pathway signal sequence domain protein</fullName>
    </submittedName>
</protein>
<sequence length="94" mass="10660">MADTHSRRDFLKNTALVGAGLLSAPTFALESRQLSSHVQNQYPFYGQHQAGIVTPAQKHIYFLVLDLDTTYIVKVKAIFQTWTNYSRNLTQGKM</sequence>
<evidence type="ECO:0000313" key="3">
    <source>
        <dbReference type="EMBL" id="EFX91846.1"/>
    </source>
</evidence>
<dbReference type="PROSITE" id="PS51318">
    <property type="entry name" value="TAT"/>
    <property type="match status" value="1"/>
</dbReference>
<reference evidence="3 4" key="1">
    <citation type="submission" date="2011-01" db="EMBL/GenBank/DDBJ databases">
        <authorList>
            <person name="Muzny D."/>
            <person name="Qin X."/>
            <person name="Deng J."/>
            <person name="Jiang H."/>
            <person name="Liu Y."/>
            <person name="Qu J."/>
            <person name="Song X.-Z."/>
            <person name="Zhang L."/>
            <person name="Thornton R."/>
            <person name="Coyle M."/>
            <person name="Francisco L."/>
            <person name="Jackson L."/>
            <person name="Javaid M."/>
            <person name="Korchina V."/>
            <person name="Kovar C."/>
            <person name="Mata R."/>
            <person name="Mathew T."/>
            <person name="Ngo R."/>
            <person name="Nguyen L."/>
            <person name="Nguyen N."/>
            <person name="Okwuonu G."/>
            <person name="Ongeri F."/>
            <person name="Pham C."/>
            <person name="Simmons D."/>
            <person name="Wilczek-Boney K."/>
            <person name="Hale W."/>
            <person name="Jakkamsetti A."/>
            <person name="Pham P."/>
            <person name="Ruth R."/>
            <person name="San Lucas F."/>
            <person name="Warren J."/>
            <person name="Zhang J."/>
            <person name="Zhao Z."/>
            <person name="Zhou C."/>
            <person name="Zhu D."/>
            <person name="Lee S."/>
            <person name="Bess C."/>
            <person name="Blankenburg K."/>
            <person name="Forbes L."/>
            <person name="Fu Q."/>
            <person name="Gubbala S."/>
            <person name="Hirani K."/>
            <person name="Jayaseelan J.C."/>
            <person name="Lara F."/>
            <person name="Munidasa M."/>
            <person name="Palculict T."/>
            <person name="Patil S."/>
            <person name="Pu L.-L."/>
            <person name="Saada N."/>
            <person name="Tang L."/>
            <person name="Weissenberger G."/>
            <person name="Zhu Y."/>
            <person name="Hemphill L."/>
            <person name="Shang Y."/>
            <person name="Youmans B."/>
            <person name="Ayvaz T."/>
            <person name="Ross M."/>
            <person name="Santibanez J."/>
            <person name="Aqrawi P."/>
            <person name="Gross S."/>
            <person name="Joshi V."/>
            <person name="Fowler G."/>
            <person name="Nazareth L."/>
            <person name="Reid J."/>
            <person name="Worley K."/>
            <person name="Petrosino J."/>
            <person name="Highlander S."/>
            <person name="Gibbs R."/>
        </authorList>
    </citation>
    <scope>NUCLEOTIDE SEQUENCE [LARGE SCALE GENOMIC DNA]</scope>
    <source>
        <strain evidence="3 4">ATCC 25976</strain>
    </source>
</reference>
<comment type="caution">
    <text evidence="3">The sequence shown here is derived from an EMBL/GenBank/DDBJ whole genome shotgun (WGS) entry which is preliminary data.</text>
</comment>